<name>D0MD94_RHOM4</name>
<dbReference type="EMBL" id="CP001807">
    <property type="protein sequence ID" value="ACY49006.1"/>
    <property type="molecule type" value="Genomic_DNA"/>
</dbReference>
<evidence type="ECO:0000259" key="6">
    <source>
        <dbReference type="Pfam" id="PF01628"/>
    </source>
</evidence>
<accession>D0MD94</accession>
<dbReference type="InterPro" id="IPR002571">
    <property type="entry name" value="HrcA"/>
</dbReference>
<dbReference type="SUPFAM" id="SSF46785">
    <property type="entry name" value="Winged helix' DNA-binding domain"/>
    <property type="match status" value="1"/>
</dbReference>
<keyword evidence="1 5" id="KW-0678">Repressor</keyword>
<dbReference type="InterPro" id="IPR021153">
    <property type="entry name" value="HrcA_C"/>
</dbReference>
<dbReference type="NCBIfam" id="TIGR00331">
    <property type="entry name" value="hrcA"/>
    <property type="match status" value="1"/>
</dbReference>
<dbReference type="PANTHER" id="PTHR34824:SF1">
    <property type="entry name" value="HEAT-INDUCIBLE TRANSCRIPTION REPRESSOR HRCA"/>
    <property type="match status" value="1"/>
</dbReference>
<gene>
    <name evidence="5" type="primary">hrcA</name>
    <name evidence="7" type="ordered locus">Rmar_2127</name>
</gene>
<dbReference type="SUPFAM" id="SSF55781">
    <property type="entry name" value="GAF domain-like"/>
    <property type="match status" value="1"/>
</dbReference>
<sequence>MRGQVQTGQMRRRKPPYRVVRKDDPAALLNERERRILRLVVESFIDTAGPVGSHFLARRYPIGLSPASIRNTMSDLEEMGYLDHPYTSAGRVPTDLGYRTFVDALMDVPELAPDERRLLQQKVREIGNDPEELWRESTRLLGQLSRLLGVLLTPRLSTGVLERLEVVPLSSTRAMFVLSVRGGLVRTILVELTSELSRRDLELVVALLNERLAGLTLAAIRQSCHQRLRDLEDRTGLVQLVMTEAPVLFSEPSEGRVRFGGTQYIMGQPEFQQPEELRNLFLLLEDEEELVRLLEGTDTSDDVEVGRAQVSIGRENQDEKVERFSIVTARYRLGDAVGTIGVIGPTRMDYRRVLALVQEMARLLSRPIDETVN</sequence>
<evidence type="ECO:0000256" key="3">
    <source>
        <dbReference type="ARBA" id="ARBA00023016"/>
    </source>
</evidence>
<organism evidence="7 8">
    <name type="scientific">Rhodothermus marinus (strain ATCC 43812 / DSM 4252 / R-10)</name>
    <name type="common">Rhodothermus obamensis</name>
    <dbReference type="NCBI Taxonomy" id="518766"/>
    <lineage>
        <taxon>Bacteria</taxon>
        <taxon>Pseudomonadati</taxon>
        <taxon>Rhodothermota</taxon>
        <taxon>Rhodothermia</taxon>
        <taxon>Rhodothermales</taxon>
        <taxon>Rhodothermaceae</taxon>
        <taxon>Rhodothermus</taxon>
    </lineage>
</organism>
<dbReference type="Proteomes" id="UP000002221">
    <property type="component" value="Chromosome"/>
</dbReference>
<comment type="function">
    <text evidence="5">Negative regulator of class I heat shock genes (grpE-dnaK-dnaJ and groELS operons). Prevents heat-shock induction of these operons.</text>
</comment>
<dbReference type="GO" id="GO:0045892">
    <property type="term" value="P:negative regulation of DNA-templated transcription"/>
    <property type="evidence" value="ECO:0007669"/>
    <property type="project" value="UniProtKB-UniRule"/>
</dbReference>
<evidence type="ECO:0000313" key="7">
    <source>
        <dbReference type="EMBL" id="ACY49006.1"/>
    </source>
</evidence>
<feature type="domain" description="Heat-inducible transcription repressor HrcA C-terminal" evidence="6">
    <location>
        <begin position="131"/>
        <end position="353"/>
    </location>
</feature>
<evidence type="ECO:0000256" key="2">
    <source>
        <dbReference type="ARBA" id="ARBA00023015"/>
    </source>
</evidence>
<proteinExistence type="inferred from homology"/>
<dbReference type="AlphaFoldDB" id="D0MD94"/>
<dbReference type="InterPro" id="IPR029016">
    <property type="entry name" value="GAF-like_dom_sf"/>
</dbReference>
<dbReference type="GO" id="GO:0003677">
    <property type="term" value="F:DNA binding"/>
    <property type="evidence" value="ECO:0007669"/>
    <property type="project" value="InterPro"/>
</dbReference>
<dbReference type="RefSeq" id="WP_012844617.1">
    <property type="nucleotide sequence ID" value="NC_013501.1"/>
</dbReference>
<dbReference type="Pfam" id="PF01628">
    <property type="entry name" value="HrcA"/>
    <property type="match status" value="1"/>
</dbReference>
<dbReference type="Gene3D" id="1.10.10.10">
    <property type="entry name" value="Winged helix-like DNA-binding domain superfamily/Winged helix DNA-binding domain"/>
    <property type="match status" value="1"/>
</dbReference>
<dbReference type="InterPro" id="IPR023120">
    <property type="entry name" value="WHTH_transcript_rep_HrcA_IDD"/>
</dbReference>
<dbReference type="Gene3D" id="3.30.390.60">
    <property type="entry name" value="Heat-inducible transcription repressor hrca homolog, domain 3"/>
    <property type="match status" value="1"/>
</dbReference>
<evidence type="ECO:0000256" key="5">
    <source>
        <dbReference type="HAMAP-Rule" id="MF_00081"/>
    </source>
</evidence>
<keyword evidence="2 5" id="KW-0805">Transcription regulation</keyword>
<dbReference type="HAMAP" id="MF_00081">
    <property type="entry name" value="HrcA"/>
    <property type="match status" value="1"/>
</dbReference>
<dbReference type="OrthoDB" id="9783139at2"/>
<keyword evidence="3 5" id="KW-0346">Stress response</keyword>
<evidence type="ECO:0000256" key="4">
    <source>
        <dbReference type="ARBA" id="ARBA00023163"/>
    </source>
</evidence>
<dbReference type="KEGG" id="rmr:Rmar_2127"/>
<dbReference type="InterPro" id="IPR036388">
    <property type="entry name" value="WH-like_DNA-bd_sf"/>
</dbReference>
<protein>
    <recommendedName>
        <fullName evidence="5">Heat-inducible transcription repressor HrcA</fullName>
    </recommendedName>
</protein>
<evidence type="ECO:0000256" key="1">
    <source>
        <dbReference type="ARBA" id="ARBA00022491"/>
    </source>
</evidence>
<dbReference type="eggNOG" id="COG1420">
    <property type="taxonomic scope" value="Bacteria"/>
</dbReference>
<dbReference type="HOGENOM" id="CLU_050019_1_0_10"/>
<evidence type="ECO:0000313" key="8">
    <source>
        <dbReference type="Proteomes" id="UP000002221"/>
    </source>
</evidence>
<dbReference type="STRING" id="518766.Rmar_2127"/>
<keyword evidence="8" id="KW-1185">Reference proteome</keyword>
<keyword evidence="4 5" id="KW-0804">Transcription</keyword>
<reference evidence="7 8" key="1">
    <citation type="journal article" date="2009" name="Stand. Genomic Sci.">
        <title>Complete genome sequence of Rhodothermus marinus type strain (R-10).</title>
        <authorList>
            <person name="Nolan M."/>
            <person name="Tindall B.J."/>
            <person name="Pomrenke H."/>
            <person name="Lapidus A."/>
            <person name="Copeland A."/>
            <person name="Glavina Del Rio T."/>
            <person name="Lucas S."/>
            <person name="Chen F."/>
            <person name="Tice H."/>
            <person name="Cheng J.F."/>
            <person name="Saunders E."/>
            <person name="Han C."/>
            <person name="Bruce D."/>
            <person name="Goodwin L."/>
            <person name="Chain P."/>
            <person name="Pitluck S."/>
            <person name="Ovchinikova G."/>
            <person name="Pati A."/>
            <person name="Ivanova N."/>
            <person name="Mavromatis K."/>
            <person name="Chen A."/>
            <person name="Palaniappan K."/>
            <person name="Land M."/>
            <person name="Hauser L."/>
            <person name="Chang Y.J."/>
            <person name="Jeffries C.D."/>
            <person name="Brettin T."/>
            <person name="Goker M."/>
            <person name="Bristow J."/>
            <person name="Eisen J.A."/>
            <person name="Markowitz V."/>
            <person name="Hugenholtz P."/>
            <person name="Kyrpides N.C."/>
            <person name="Klenk H.P."/>
            <person name="Detter J.C."/>
        </authorList>
    </citation>
    <scope>NUCLEOTIDE SEQUENCE [LARGE SCALE GENOMIC DNA]</scope>
    <source>
        <strain evidence="8">ATCC 43812 / DSM 4252 / R-10</strain>
    </source>
</reference>
<dbReference type="PIRSF" id="PIRSF005485">
    <property type="entry name" value="HrcA"/>
    <property type="match status" value="1"/>
</dbReference>
<comment type="similarity">
    <text evidence="5">Belongs to the HrcA family.</text>
</comment>
<dbReference type="PANTHER" id="PTHR34824">
    <property type="entry name" value="HEAT-INDUCIBLE TRANSCRIPTION REPRESSOR HRCA"/>
    <property type="match status" value="1"/>
</dbReference>
<dbReference type="Gene3D" id="3.30.450.40">
    <property type="match status" value="1"/>
</dbReference>
<dbReference type="InterPro" id="IPR036390">
    <property type="entry name" value="WH_DNA-bd_sf"/>
</dbReference>